<sequence>MPICLWRTSLTTRHLSSYAVLIPCCLASPSTSSCCASASSTAGGALTSGFSVSRDMMSLLRGMCSYGAGARSEEDDKSSPSAPRTSPNLLCPPAPTPLIRVYAPCGSFRQKKKFCAHSSICVRSGRSRRIEEGLHATRTRREEITAARTGRMTYLHVPSHTWGHRASSD</sequence>
<evidence type="ECO:0000256" key="2">
    <source>
        <dbReference type="SAM" id="SignalP"/>
    </source>
</evidence>
<keyword evidence="2" id="KW-0732">Signal</keyword>
<gene>
    <name evidence="3" type="ORF">CALVIDRAFT_332800</name>
</gene>
<evidence type="ECO:0000313" key="3">
    <source>
        <dbReference type="EMBL" id="KZO91871.1"/>
    </source>
</evidence>
<dbReference type="EMBL" id="KV417317">
    <property type="protein sequence ID" value="KZO91871.1"/>
    <property type="molecule type" value="Genomic_DNA"/>
</dbReference>
<name>A0A167HQB1_CALVF</name>
<proteinExistence type="predicted"/>
<feature type="chain" id="PRO_5007887767" description="Secreted protein" evidence="2">
    <location>
        <begin position="28"/>
        <end position="169"/>
    </location>
</feature>
<keyword evidence="4" id="KW-1185">Reference proteome</keyword>
<reference evidence="3 4" key="1">
    <citation type="journal article" date="2016" name="Mol. Biol. Evol.">
        <title>Comparative Genomics of Early-Diverging Mushroom-Forming Fungi Provides Insights into the Origins of Lignocellulose Decay Capabilities.</title>
        <authorList>
            <person name="Nagy L.G."/>
            <person name="Riley R."/>
            <person name="Tritt A."/>
            <person name="Adam C."/>
            <person name="Daum C."/>
            <person name="Floudas D."/>
            <person name="Sun H."/>
            <person name="Yadav J.S."/>
            <person name="Pangilinan J."/>
            <person name="Larsson K.H."/>
            <person name="Matsuura K."/>
            <person name="Barry K."/>
            <person name="Labutti K."/>
            <person name="Kuo R."/>
            <person name="Ohm R.A."/>
            <person name="Bhattacharya S.S."/>
            <person name="Shirouzu T."/>
            <person name="Yoshinaga Y."/>
            <person name="Martin F.M."/>
            <person name="Grigoriev I.V."/>
            <person name="Hibbett D.S."/>
        </authorList>
    </citation>
    <scope>NUCLEOTIDE SEQUENCE [LARGE SCALE GENOMIC DNA]</scope>
    <source>
        <strain evidence="3 4">TUFC12733</strain>
    </source>
</reference>
<feature type="region of interest" description="Disordered" evidence="1">
    <location>
        <begin position="69"/>
        <end position="89"/>
    </location>
</feature>
<accession>A0A167HQB1</accession>
<dbReference type="AlphaFoldDB" id="A0A167HQB1"/>
<organism evidence="3 4">
    <name type="scientific">Calocera viscosa (strain TUFC12733)</name>
    <dbReference type="NCBI Taxonomy" id="1330018"/>
    <lineage>
        <taxon>Eukaryota</taxon>
        <taxon>Fungi</taxon>
        <taxon>Dikarya</taxon>
        <taxon>Basidiomycota</taxon>
        <taxon>Agaricomycotina</taxon>
        <taxon>Dacrymycetes</taxon>
        <taxon>Dacrymycetales</taxon>
        <taxon>Dacrymycetaceae</taxon>
        <taxon>Calocera</taxon>
    </lineage>
</organism>
<dbReference type="PROSITE" id="PS51257">
    <property type="entry name" value="PROKAR_LIPOPROTEIN"/>
    <property type="match status" value="1"/>
</dbReference>
<dbReference type="Proteomes" id="UP000076738">
    <property type="component" value="Unassembled WGS sequence"/>
</dbReference>
<feature type="signal peptide" evidence="2">
    <location>
        <begin position="1"/>
        <end position="27"/>
    </location>
</feature>
<feature type="compositionally biased region" description="Polar residues" evidence="1">
    <location>
        <begin position="79"/>
        <end position="88"/>
    </location>
</feature>
<evidence type="ECO:0008006" key="5">
    <source>
        <dbReference type="Google" id="ProtNLM"/>
    </source>
</evidence>
<evidence type="ECO:0000313" key="4">
    <source>
        <dbReference type="Proteomes" id="UP000076738"/>
    </source>
</evidence>
<protein>
    <recommendedName>
        <fullName evidence="5">Secreted protein</fullName>
    </recommendedName>
</protein>
<evidence type="ECO:0000256" key="1">
    <source>
        <dbReference type="SAM" id="MobiDB-lite"/>
    </source>
</evidence>